<evidence type="ECO:0000256" key="2">
    <source>
        <dbReference type="ARBA" id="ARBA00023125"/>
    </source>
</evidence>
<dbReference type="InterPro" id="IPR036390">
    <property type="entry name" value="WH_DNA-bd_sf"/>
</dbReference>
<dbReference type="SUPFAM" id="SSF46785">
    <property type="entry name" value="Winged helix' DNA-binding domain"/>
    <property type="match status" value="1"/>
</dbReference>
<evidence type="ECO:0000259" key="5">
    <source>
        <dbReference type="PROSITE" id="PS51118"/>
    </source>
</evidence>
<sequence length="130" mass="15014">MSEPMTKQPANQAAAPAEDKRLKAQDKTYSSPMELTLEVVGGKWKSLLVYHLMEAPLRFSELRRQVPGITEKMLTQQLRELERDGIVSRTVFPEVPPRVEYVATEHGRTLKPVLEAMCHWGRHHWQQRTP</sequence>
<dbReference type="Pfam" id="PF01638">
    <property type="entry name" value="HxlR"/>
    <property type="match status" value="1"/>
</dbReference>
<evidence type="ECO:0000256" key="4">
    <source>
        <dbReference type="SAM" id="MobiDB-lite"/>
    </source>
</evidence>
<evidence type="ECO:0000313" key="7">
    <source>
        <dbReference type="Proteomes" id="UP000185766"/>
    </source>
</evidence>
<dbReference type="PANTHER" id="PTHR33204">
    <property type="entry name" value="TRANSCRIPTIONAL REGULATOR, MARR FAMILY"/>
    <property type="match status" value="1"/>
</dbReference>
<keyword evidence="2" id="KW-0238">DNA-binding</keyword>
<evidence type="ECO:0000256" key="3">
    <source>
        <dbReference type="ARBA" id="ARBA00023163"/>
    </source>
</evidence>
<dbReference type="AlphaFoldDB" id="A0A1H7JV52"/>
<keyword evidence="3" id="KW-0804">Transcription</keyword>
<proteinExistence type="predicted"/>
<organism evidence="6 7">
    <name type="scientific">Atopomonas hussainii</name>
    <dbReference type="NCBI Taxonomy" id="1429083"/>
    <lineage>
        <taxon>Bacteria</taxon>
        <taxon>Pseudomonadati</taxon>
        <taxon>Pseudomonadota</taxon>
        <taxon>Gammaproteobacteria</taxon>
        <taxon>Pseudomonadales</taxon>
        <taxon>Pseudomonadaceae</taxon>
        <taxon>Atopomonas</taxon>
    </lineage>
</organism>
<protein>
    <submittedName>
        <fullName evidence="6">Transcriptional regulator, HxlR family</fullName>
    </submittedName>
</protein>
<reference evidence="6 7" key="1">
    <citation type="submission" date="2016-10" db="EMBL/GenBank/DDBJ databases">
        <authorList>
            <person name="de Groot N.N."/>
        </authorList>
    </citation>
    <scope>NUCLEOTIDE SEQUENCE [LARGE SCALE GENOMIC DNA]</scope>
    <source>
        <strain evidence="6 7">JCM 19513</strain>
    </source>
</reference>
<dbReference type="Gene3D" id="1.10.10.10">
    <property type="entry name" value="Winged helix-like DNA-binding domain superfamily/Winged helix DNA-binding domain"/>
    <property type="match status" value="1"/>
</dbReference>
<accession>A0A1H7JV52</accession>
<keyword evidence="1" id="KW-0805">Transcription regulation</keyword>
<dbReference type="InterPro" id="IPR036388">
    <property type="entry name" value="WH-like_DNA-bd_sf"/>
</dbReference>
<dbReference type="GO" id="GO:0003677">
    <property type="term" value="F:DNA binding"/>
    <property type="evidence" value="ECO:0007669"/>
    <property type="project" value="UniProtKB-KW"/>
</dbReference>
<evidence type="ECO:0000256" key="1">
    <source>
        <dbReference type="ARBA" id="ARBA00023015"/>
    </source>
</evidence>
<feature type="region of interest" description="Disordered" evidence="4">
    <location>
        <begin position="1"/>
        <end position="28"/>
    </location>
</feature>
<gene>
    <name evidence="6" type="ORF">SAMN05216214_10551</name>
</gene>
<dbReference type="PANTHER" id="PTHR33204:SF29">
    <property type="entry name" value="TRANSCRIPTIONAL REGULATOR"/>
    <property type="match status" value="1"/>
</dbReference>
<dbReference type="PROSITE" id="PS51118">
    <property type="entry name" value="HTH_HXLR"/>
    <property type="match status" value="1"/>
</dbReference>
<evidence type="ECO:0000313" key="6">
    <source>
        <dbReference type="EMBL" id="SEK78186.1"/>
    </source>
</evidence>
<dbReference type="EMBL" id="FOAS01000005">
    <property type="protein sequence ID" value="SEK78186.1"/>
    <property type="molecule type" value="Genomic_DNA"/>
</dbReference>
<keyword evidence="7" id="KW-1185">Reference proteome</keyword>
<feature type="domain" description="HTH hxlR-type" evidence="5">
    <location>
        <begin position="31"/>
        <end position="129"/>
    </location>
</feature>
<dbReference type="Proteomes" id="UP000185766">
    <property type="component" value="Unassembled WGS sequence"/>
</dbReference>
<dbReference type="STRING" id="1429083.GCA_001885685_01376"/>
<dbReference type="InterPro" id="IPR002577">
    <property type="entry name" value="HTH_HxlR"/>
</dbReference>
<name>A0A1H7JV52_9GAMM</name>
<feature type="compositionally biased region" description="Basic and acidic residues" evidence="4">
    <location>
        <begin position="17"/>
        <end position="26"/>
    </location>
</feature>